<evidence type="ECO:0000256" key="1">
    <source>
        <dbReference type="ARBA" id="ARBA00004127"/>
    </source>
</evidence>
<protein>
    <submittedName>
        <fullName evidence="6">Isoprenylcysteine carboxylmethyltransferase family protein</fullName>
    </submittedName>
</protein>
<evidence type="ECO:0000313" key="6">
    <source>
        <dbReference type="EMBL" id="QKJ25870.1"/>
    </source>
</evidence>
<evidence type="ECO:0000256" key="4">
    <source>
        <dbReference type="ARBA" id="ARBA00023136"/>
    </source>
</evidence>
<evidence type="ECO:0000256" key="3">
    <source>
        <dbReference type="ARBA" id="ARBA00022989"/>
    </source>
</evidence>
<evidence type="ECO:0000256" key="5">
    <source>
        <dbReference type="SAM" id="Phobius"/>
    </source>
</evidence>
<keyword evidence="6" id="KW-0489">Methyltransferase</keyword>
<dbReference type="EMBL" id="CP054056">
    <property type="protein sequence ID" value="QKJ25870.1"/>
    <property type="molecule type" value="Genomic_DNA"/>
</dbReference>
<keyword evidence="7" id="KW-1185">Reference proteome</keyword>
<accession>A0A7D4QCC1</accession>
<dbReference type="InterPro" id="IPR007318">
    <property type="entry name" value="Phopholipid_MeTrfase"/>
</dbReference>
<dbReference type="GO" id="GO:0032259">
    <property type="term" value="P:methylation"/>
    <property type="evidence" value="ECO:0007669"/>
    <property type="project" value="UniProtKB-KW"/>
</dbReference>
<dbReference type="AlphaFoldDB" id="A0A7D4QCC1"/>
<gene>
    <name evidence="6" type="ORF">HRU87_06910</name>
</gene>
<sequence>MNDKSRAYSYVAVQFLLIALLFTSPRMSEPYFELTGVFSTLGLIFMGVGALVLLLSFTGLGKSLTASPIPKADGELVTTGLYSRVRHPIYFGLLMLGFGVVLDAGYWPQVVILAFLYLLLRIKAQFEEELLKKRYPDYEAYMARTPRFFPRLTK</sequence>
<dbReference type="Pfam" id="PF04191">
    <property type="entry name" value="PEMT"/>
    <property type="match status" value="1"/>
</dbReference>
<dbReference type="GO" id="GO:0012505">
    <property type="term" value="C:endomembrane system"/>
    <property type="evidence" value="ECO:0007669"/>
    <property type="project" value="UniProtKB-SubCell"/>
</dbReference>
<feature type="transmembrane region" description="Helical" evidence="5">
    <location>
        <begin position="7"/>
        <end position="25"/>
    </location>
</feature>
<feature type="transmembrane region" description="Helical" evidence="5">
    <location>
        <begin position="81"/>
        <end position="100"/>
    </location>
</feature>
<dbReference type="KEGG" id="aqg:HRU87_06910"/>
<name>A0A7D4QCC1_9MICO</name>
<evidence type="ECO:0000313" key="7">
    <source>
        <dbReference type="Proteomes" id="UP000501003"/>
    </source>
</evidence>
<proteinExistence type="predicted"/>
<feature type="transmembrane region" description="Helical" evidence="5">
    <location>
        <begin position="37"/>
        <end position="60"/>
    </location>
</feature>
<evidence type="ECO:0000256" key="2">
    <source>
        <dbReference type="ARBA" id="ARBA00022692"/>
    </source>
</evidence>
<reference evidence="6 7" key="1">
    <citation type="submission" date="2020-05" db="EMBL/GenBank/DDBJ databases">
        <title>Aquirufa sp. strain 15G-AUS-rot a new Aquirufa species.</title>
        <authorList>
            <person name="Pitt A."/>
            <person name="Hahn M.W."/>
        </authorList>
    </citation>
    <scope>NUCLEOTIDE SEQUENCE [LARGE SCALE GENOMIC DNA]</scope>
    <source>
        <strain evidence="6 7">15G-AUS-rot</strain>
    </source>
</reference>
<dbReference type="Proteomes" id="UP000501003">
    <property type="component" value="Chromosome"/>
</dbReference>
<dbReference type="PANTHER" id="PTHR43847:SF1">
    <property type="entry name" value="BLL3993 PROTEIN"/>
    <property type="match status" value="1"/>
</dbReference>
<keyword evidence="6" id="KW-0808">Transferase</keyword>
<dbReference type="PANTHER" id="PTHR43847">
    <property type="entry name" value="BLL3993 PROTEIN"/>
    <property type="match status" value="1"/>
</dbReference>
<comment type="subcellular location">
    <subcellularLocation>
        <location evidence="1">Endomembrane system</location>
        <topology evidence="1">Multi-pass membrane protein</topology>
    </subcellularLocation>
</comment>
<dbReference type="InterPro" id="IPR052527">
    <property type="entry name" value="Metal_cation-efflux_comp"/>
</dbReference>
<dbReference type="Gene3D" id="1.20.120.1630">
    <property type="match status" value="1"/>
</dbReference>
<keyword evidence="2 5" id="KW-0812">Transmembrane</keyword>
<keyword evidence="4 5" id="KW-0472">Membrane</keyword>
<dbReference type="RefSeq" id="WP_173494166.1">
    <property type="nucleotide sequence ID" value="NZ_CP054056.1"/>
</dbReference>
<dbReference type="GO" id="GO:0008168">
    <property type="term" value="F:methyltransferase activity"/>
    <property type="evidence" value="ECO:0007669"/>
    <property type="project" value="UniProtKB-KW"/>
</dbReference>
<organism evidence="6 7">
    <name type="scientific">Aquiluna borgnonia</name>
    <dbReference type="NCBI Taxonomy" id="2499157"/>
    <lineage>
        <taxon>Bacteria</taxon>
        <taxon>Bacillati</taxon>
        <taxon>Actinomycetota</taxon>
        <taxon>Actinomycetes</taxon>
        <taxon>Micrococcales</taxon>
        <taxon>Microbacteriaceae</taxon>
        <taxon>Luna cluster</taxon>
        <taxon>Luna-1 subcluster</taxon>
        <taxon>Aquiluna</taxon>
    </lineage>
</organism>
<keyword evidence="3 5" id="KW-1133">Transmembrane helix</keyword>